<evidence type="ECO:0000256" key="8">
    <source>
        <dbReference type="ARBA" id="ARBA00035895"/>
    </source>
</evidence>
<dbReference type="OrthoDB" id="378564at2759"/>
<evidence type="ECO:0000256" key="3">
    <source>
        <dbReference type="ARBA" id="ARBA00022692"/>
    </source>
</evidence>
<comment type="catalytic activity">
    <reaction evidence="14">
        <text>a 6-(alpha-D-glucosaminyl)-1-(1,2-diacyl-sn-glycero-3-phospho)-1D-myo-inositol(in) = a 6-(alpha-D-glucosaminyl)-1-(1,2-diacyl-sn-glycero-3-phospho)-1D-myo-inositol(out)</text>
        <dbReference type="Rhea" id="RHEA:71491"/>
        <dbReference type="ChEBI" id="CHEBI:57997"/>
    </reaction>
</comment>
<evidence type="ECO:0000256" key="15">
    <source>
        <dbReference type="SAM" id="Phobius"/>
    </source>
</evidence>
<comment type="catalytic activity">
    <reaction evidence="6">
        <text>a 1,2-diacyl-sn-glycero-3-phosphoethanolamine(in) = a 1,2-diacyl-sn-glycero-3-phosphoethanolamine(out)</text>
        <dbReference type="Rhea" id="RHEA:38895"/>
        <dbReference type="ChEBI" id="CHEBI:64612"/>
    </reaction>
</comment>
<dbReference type="PANTHER" id="PTHR21347">
    <property type="entry name" value="CLEFT LIP AND PALATE ASSOCIATED TRANSMEMBRANE PROTEIN-RELATED"/>
    <property type="match status" value="1"/>
</dbReference>
<comment type="function">
    <text evidence="13">Scramblase that mediates the translocation of glucosaminylphosphatidylinositol (alpha-D-GlcN-(1-6)-(1,2-diacyl-sn-glycero-3-phospho)-1D-myo-inositol, GlcN-PI) across the endoplasmic reticulum (ER) membrane, from the cytosolic leaflet to the luminal leaflet of the ER membrane, where it participates in the biosynthesis of glycosylphosphatidylinositol (GPI). GPI is a lipid glycoconjugate involved in post-translational modification of proteins. Can also translocate 1,2-diacyl-sn-glycero-3-phospho-(1D-myo-inositol) (phosphatidylinositol or PI), as well as several other phospholipids (1,2-diacyl-sn-glycero-3-phosphocholine, 1,2-diacyl-sn-glycero-3-phosphoethanolamine), and N-acetylglucosaminylphosphatidylinositol (GlcNAc-PI) in vitro.</text>
</comment>
<accession>A0A8K0D304</accession>
<evidence type="ECO:0000256" key="5">
    <source>
        <dbReference type="ARBA" id="ARBA00023136"/>
    </source>
</evidence>
<dbReference type="InterPro" id="IPR008429">
    <property type="entry name" value="CLPTM1"/>
</dbReference>
<evidence type="ECO:0000313" key="17">
    <source>
        <dbReference type="Proteomes" id="UP000801492"/>
    </source>
</evidence>
<dbReference type="EMBL" id="VTPC01003479">
    <property type="protein sequence ID" value="KAF2898463.1"/>
    <property type="molecule type" value="Genomic_DNA"/>
</dbReference>
<dbReference type="GO" id="GO:0016020">
    <property type="term" value="C:membrane"/>
    <property type="evidence" value="ECO:0007669"/>
    <property type="project" value="UniProtKB-SubCell"/>
</dbReference>
<name>A0A8K0D304_IGNLU</name>
<feature type="transmembrane region" description="Helical" evidence="15">
    <location>
        <begin position="394"/>
        <end position="413"/>
    </location>
</feature>
<comment type="catalytic activity">
    <reaction evidence="9">
        <text>6-(alpha-D-glucosaminyl)-(1-octadecanoyl,2-(9Z)-octadecenoyl-sn-glycero-3-phospho)-1D-myo-inositol(in) = 6-(alpha-D-glucosaminyl)-(1-octadecanoyl,2-(9Z)-octadecenoyl-sn-glycero-3-phospho)-1D-myo-inositol(out)</text>
        <dbReference type="Rhea" id="RHEA:71495"/>
        <dbReference type="ChEBI" id="CHEBI:190691"/>
    </reaction>
</comment>
<dbReference type="Proteomes" id="UP000801492">
    <property type="component" value="Unassembled WGS sequence"/>
</dbReference>
<keyword evidence="4 15" id="KW-1133">Transmembrane helix</keyword>
<comment type="subcellular location">
    <subcellularLocation>
        <location evidence="1">Membrane</location>
        <topology evidence="1">Multi-pass membrane protein</topology>
    </subcellularLocation>
</comment>
<keyword evidence="5 15" id="KW-0472">Membrane</keyword>
<feature type="transmembrane region" description="Helical" evidence="15">
    <location>
        <begin position="419"/>
        <end position="440"/>
    </location>
</feature>
<proteinExistence type="inferred from homology"/>
<evidence type="ECO:0000256" key="11">
    <source>
        <dbReference type="ARBA" id="ARBA00042320"/>
    </source>
</evidence>
<evidence type="ECO:0000256" key="10">
    <source>
        <dbReference type="ARBA" id="ARBA00040905"/>
    </source>
</evidence>
<dbReference type="Pfam" id="PF05602">
    <property type="entry name" value="CLPTM1"/>
    <property type="match status" value="1"/>
</dbReference>
<sequence>MKSSVTFLFFILFAAFIFHSIWNLIGIFRAPPCNPGDVCYSSYLNSKPPLELFIYLTEKAKATDGQLIFNLYNFEYLKPFERDITINIPSSVRNNGSLFIHIAVLPARSKKKELKLHEAIYATDSVYLKKRLTHYAVPKSYTFNLLQEETKEQSVKPITHLKGRFAIMMCTDELNMGQSSIPMEIIRHMRINHKKQFLPIVQQDFMQTRLKDLIEITPASRSMTFVLTYTPSSIGKLRFLLQTEATLTQFLTLGFTEKDLDEIKGVFADTNLYLLCATMFIGSVHLLFDFLSFKNDVSFWKSNNSMAGLSTRTVLWRAFSQTVVFLFLLDEGTSLLVLIPSGIATVIEFWKVKKVLRASITWERGLPRIQLNKHIKETEEEARTREYDEECMRYLSYLLYPLCIAAAIYSLLYQPHKSWYSWTINSLVNGVYAFGFLFMLPQLFVNYRLKSVAALPWRAFMYRAFNTFIDDVFAFIITMPTAHRVACFRDDIVFVIYLYQRWLYPVDKTRTDDISGGGEIENHTEKKKAE</sequence>
<protein>
    <recommendedName>
        <fullName evidence="10">Lipid scramblase CLPTM1L</fullName>
    </recommendedName>
    <alternativeName>
        <fullName evidence="12">Cisplatin resistance-related protein 9</fullName>
    </alternativeName>
    <alternativeName>
        <fullName evidence="11">Cleft lip and palate transmembrane protein 1-like protein</fullName>
    </alternativeName>
</protein>
<comment type="catalytic activity">
    <reaction evidence="8">
        <text>a 1,2-diacyl-sn-glycero-3-phospho-(1D-myo-inositol)(in) = a 1,2-diacyl-sn-glycero-3-phospho-(1D-myo-inositol)(out)</text>
        <dbReference type="Rhea" id="RHEA:38691"/>
        <dbReference type="ChEBI" id="CHEBI:57880"/>
    </reaction>
</comment>
<keyword evidence="3 15" id="KW-0812">Transmembrane</keyword>
<evidence type="ECO:0000256" key="6">
    <source>
        <dbReference type="ARBA" id="ARBA00024615"/>
    </source>
</evidence>
<evidence type="ECO:0000256" key="9">
    <source>
        <dbReference type="ARBA" id="ARBA00036810"/>
    </source>
</evidence>
<comment type="catalytic activity">
    <reaction evidence="7">
        <text>a 1,2-diacyl-sn-glycero-3-phosphocholine(in) = a 1,2-diacyl-sn-glycero-3-phosphocholine(out)</text>
        <dbReference type="Rhea" id="RHEA:38571"/>
        <dbReference type="ChEBI" id="CHEBI:57643"/>
    </reaction>
</comment>
<gene>
    <name evidence="16" type="ORF">ILUMI_07710</name>
</gene>
<evidence type="ECO:0000256" key="2">
    <source>
        <dbReference type="ARBA" id="ARBA00009310"/>
    </source>
</evidence>
<evidence type="ECO:0000256" key="1">
    <source>
        <dbReference type="ARBA" id="ARBA00004141"/>
    </source>
</evidence>
<evidence type="ECO:0000256" key="7">
    <source>
        <dbReference type="ARBA" id="ARBA00024631"/>
    </source>
</evidence>
<evidence type="ECO:0000256" key="13">
    <source>
        <dbReference type="ARBA" id="ARBA00045827"/>
    </source>
</evidence>
<reference evidence="16" key="1">
    <citation type="submission" date="2019-08" db="EMBL/GenBank/DDBJ databases">
        <title>The genome of the North American firefly Photinus pyralis.</title>
        <authorList>
            <consortium name="Photinus pyralis genome working group"/>
            <person name="Fallon T.R."/>
            <person name="Sander Lower S.E."/>
            <person name="Weng J.-K."/>
        </authorList>
    </citation>
    <scope>NUCLEOTIDE SEQUENCE</scope>
    <source>
        <strain evidence="16">TRF0915ILg1</strain>
        <tissue evidence="16">Whole body</tissue>
    </source>
</reference>
<evidence type="ECO:0000256" key="14">
    <source>
        <dbReference type="ARBA" id="ARBA00093208"/>
    </source>
</evidence>
<evidence type="ECO:0000256" key="4">
    <source>
        <dbReference type="ARBA" id="ARBA00022989"/>
    </source>
</evidence>
<comment type="similarity">
    <text evidence="2">Belongs to the CLPTM1 family.</text>
</comment>
<dbReference type="GO" id="GO:0012505">
    <property type="term" value="C:endomembrane system"/>
    <property type="evidence" value="ECO:0007669"/>
    <property type="project" value="TreeGrafter"/>
</dbReference>
<feature type="transmembrane region" description="Helical" evidence="15">
    <location>
        <begin position="272"/>
        <end position="293"/>
    </location>
</feature>
<dbReference type="PANTHER" id="PTHR21347:SF0">
    <property type="entry name" value="LIPID SCRAMBLASE CLPTM1L"/>
    <property type="match status" value="1"/>
</dbReference>
<comment type="caution">
    <text evidence="16">The sequence shown here is derived from an EMBL/GenBank/DDBJ whole genome shotgun (WGS) entry which is preliminary data.</text>
</comment>
<dbReference type="AlphaFoldDB" id="A0A8K0D304"/>
<evidence type="ECO:0000313" key="16">
    <source>
        <dbReference type="EMBL" id="KAF2898463.1"/>
    </source>
</evidence>
<feature type="transmembrane region" description="Helical" evidence="15">
    <location>
        <begin position="335"/>
        <end position="352"/>
    </location>
</feature>
<keyword evidence="17" id="KW-1185">Reference proteome</keyword>
<organism evidence="16 17">
    <name type="scientific">Ignelater luminosus</name>
    <name type="common">Cucubano</name>
    <name type="synonym">Pyrophorus luminosus</name>
    <dbReference type="NCBI Taxonomy" id="2038154"/>
    <lineage>
        <taxon>Eukaryota</taxon>
        <taxon>Metazoa</taxon>
        <taxon>Ecdysozoa</taxon>
        <taxon>Arthropoda</taxon>
        <taxon>Hexapoda</taxon>
        <taxon>Insecta</taxon>
        <taxon>Pterygota</taxon>
        <taxon>Neoptera</taxon>
        <taxon>Endopterygota</taxon>
        <taxon>Coleoptera</taxon>
        <taxon>Polyphaga</taxon>
        <taxon>Elateriformia</taxon>
        <taxon>Elateroidea</taxon>
        <taxon>Elateridae</taxon>
        <taxon>Agrypninae</taxon>
        <taxon>Pyrophorini</taxon>
        <taxon>Ignelater</taxon>
    </lineage>
</organism>
<evidence type="ECO:0000256" key="12">
    <source>
        <dbReference type="ARBA" id="ARBA00043155"/>
    </source>
</evidence>